<name>A0A4Q8QD88_9FLAO</name>
<reference evidence="2 3" key="1">
    <citation type="submission" date="2019-02" db="EMBL/GenBank/DDBJ databases">
        <title>Draft genome sequence of Muricauda sp. 176CP4-71.</title>
        <authorList>
            <person name="Park J.-S."/>
        </authorList>
    </citation>
    <scope>NUCLEOTIDE SEQUENCE [LARGE SCALE GENOMIC DNA]</scope>
    <source>
        <strain evidence="2 3">176CP4-71</strain>
    </source>
</reference>
<dbReference type="OrthoDB" id="668160at2"/>
<evidence type="ECO:0000256" key="1">
    <source>
        <dbReference type="SAM" id="SignalP"/>
    </source>
</evidence>
<dbReference type="Gene3D" id="3.10.450.360">
    <property type="match status" value="1"/>
</dbReference>
<keyword evidence="1" id="KW-0732">Signal</keyword>
<accession>A0A4Q8QD88</accession>
<gene>
    <name evidence="2" type="ORF">EW142_01040</name>
</gene>
<organism evidence="2 3">
    <name type="scientific">Flagellimonas allohymeniacidonis</name>
    <dbReference type="NCBI Taxonomy" id="2517819"/>
    <lineage>
        <taxon>Bacteria</taxon>
        <taxon>Pseudomonadati</taxon>
        <taxon>Bacteroidota</taxon>
        <taxon>Flavobacteriia</taxon>
        <taxon>Flavobacteriales</taxon>
        <taxon>Flavobacteriaceae</taxon>
        <taxon>Flagellimonas</taxon>
    </lineage>
</organism>
<dbReference type="EMBL" id="SGIU01000001">
    <property type="protein sequence ID" value="TAI48422.1"/>
    <property type="molecule type" value="Genomic_DNA"/>
</dbReference>
<sequence length="169" mass="19481">MKKILLGLFVLGITIPSFAQIVKTEKLSEVIVYATNYKYLNNVDTQEVASIPVEALQRKVAAYDIKNSDIYFDEYDFYEVAFYIPEGKILATYDKDGRIIRTAEKFKDINLPIGVKEAVLKRFPNWTITKDIYIVHFHEDKGVKKKYKLKLVNGDQVMRVKTDASGNFL</sequence>
<keyword evidence="2" id="KW-0808">Transferase</keyword>
<feature type="chain" id="PRO_5020612907" evidence="1">
    <location>
        <begin position="20"/>
        <end position="169"/>
    </location>
</feature>
<dbReference type="GO" id="GO:0016779">
    <property type="term" value="F:nucleotidyltransferase activity"/>
    <property type="evidence" value="ECO:0007669"/>
    <property type="project" value="UniProtKB-KW"/>
</dbReference>
<dbReference type="SUPFAM" id="SSF160574">
    <property type="entry name" value="BT0923-like"/>
    <property type="match status" value="1"/>
</dbReference>
<keyword evidence="2" id="KW-0548">Nucleotidyltransferase</keyword>
<feature type="signal peptide" evidence="1">
    <location>
        <begin position="1"/>
        <end position="19"/>
    </location>
</feature>
<evidence type="ECO:0000313" key="2">
    <source>
        <dbReference type="EMBL" id="TAI48422.1"/>
    </source>
</evidence>
<dbReference type="AlphaFoldDB" id="A0A4Q8QD88"/>
<evidence type="ECO:0000313" key="3">
    <source>
        <dbReference type="Proteomes" id="UP000291981"/>
    </source>
</evidence>
<dbReference type="Proteomes" id="UP000291981">
    <property type="component" value="Unassembled WGS sequence"/>
</dbReference>
<proteinExistence type="predicted"/>
<keyword evidence="3" id="KW-1185">Reference proteome</keyword>
<dbReference type="RefSeq" id="WP_130608415.1">
    <property type="nucleotide sequence ID" value="NZ_SGIU01000001.1"/>
</dbReference>
<comment type="caution">
    <text evidence="2">The sequence shown here is derived from an EMBL/GenBank/DDBJ whole genome shotgun (WGS) entry which is preliminary data.</text>
</comment>
<protein>
    <submittedName>
        <fullName evidence="2">Nicotinate-nucleotide adenylyltransferase</fullName>
    </submittedName>
</protein>